<keyword evidence="8" id="KW-0677">Repeat</keyword>
<evidence type="ECO:0000256" key="4">
    <source>
        <dbReference type="ARBA" id="ARBA00022525"/>
    </source>
</evidence>
<keyword evidence="13" id="KW-0675">Receptor</keyword>
<organism evidence="22 23">
    <name type="scientific">Bos mutus</name>
    <name type="common">wild yak</name>
    <dbReference type="NCBI Taxonomy" id="72004"/>
    <lineage>
        <taxon>Eukaryota</taxon>
        <taxon>Metazoa</taxon>
        <taxon>Chordata</taxon>
        <taxon>Craniata</taxon>
        <taxon>Vertebrata</taxon>
        <taxon>Euteleostomi</taxon>
        <taxon>Mammalia</taxon>
        <taxon>Eutheria</taxon>
        <taxon>Laurasiatheria</taxon>
        <taxon>Artiodactyla</taxon>
        <taxon>Ruminantia</taxon>
        <taxon>Pecora</taxon>
        <taxon>Bovidae</taxon>
        <taxon>Bovinae</taxon>
        <taxon>Bos</taxon>
    </lineage>
</organism>
<dbReference type="Pfam" id="PF16489">
    <property type="entry name" value="GAIN"/>
    <property type="match status" value="1"/>
</dbReference>
<dbReference type="FunFam" id="4.10.1240.10:FF:000002">
    <property type="entry name" value="Adhesion G protein-coupled receptor B2"/>
    <property type="match status" value="1"/>
</dbReference>
<feature type="region of interest" description="Disordered" evidence="16">
    <location>
        <begin position="1323"/>
        <end position="1470"/>
    </location>
</feature>
<dbReference type="GO" id="GO:0005576">
    <property type="term" value="C:extracellular region"/>
    <property type="evidence" value="ECO:0007669"/>
    <property type="project" value="UniProtKB-SubCell"/>
</dbReference>
<dbReference type="PROSITE" id="PS50221">
    <property type="entry name" value="GAIN_B"/>
    <property type="match status" value="1"/>
</dbReference>
<evidence type="ECO:0000256" key="2">
    <source>
        <dbReference type="ARBA" id="ARBA00004651"/>
    </source>
</evidence>
<evidence type="ECO:0000256" key="15">
    <source>
        <dbReference type="ARBA" id="ARBA00023224"/>
    </source>
</evidence>
<evidence type="ECO:0000256" key="6">
    <source>
        <dbReference type="ARBA" id="ARBA00022692"/>
    </source>
</evidence>
<feature type="chain" id="PRO_5025352112" description="Brain-specific angiogenesis inhibitor 1" evidence="18">
    <location>
        <begin position="28"/>
        <end position="1503"/>
    </location>
</feature>
<keyword evidence="14" id="KW-0325">Glycoprotein</keyword>
<feature type="compositionally biased region" description="Polar residues" evidence="16">
    <location>
        <begin position="1369"/>
        <end position="1388"/>
    </location>
</feature>
<dbReference type="InterPro" id="IPR008077">
    <property type="entry name" value="GPCR_2_brain_angio_inhib"/>
</dbReference>
<evidence type="ECO:0000256" key="12">
    <source>
        <dbReference type="ARBA" id="ARBA00023157"/>
    </source>
</evidence>
<dbReference type="FunFam" id="2.20.100.10:FF:000004">
    <property type="entry name" value="Adhesion G protein-coupled receptor B2"/>
    <property type="match status" value="2"/>
</dbReference>
<dbReference type="InterPro" id="IPR043838">
    <property type="entry name" value="AGRB_N"/>
</dbReference>
<dbReference type="FunFam" id="1.20.1070.10:FF:000406">
    <property type="entry name" value="Adhesion G protein-coupled receptor B1"/>
    <property type="match status" value="1"/>
</dbReference>
<dbReference type="EMBL" id="VBQZ03000096">
    <property type="protein sequence ID" value="MXQ93612.1"/>
    <property type="molecule type" value="Genomic_DNA"/>
</dbReference>
<name>A0A6B0RVI8_9CETA</name>
<dbReference type="InterPro" id="IPR051867">
    <property type="entry name" value="Angio_Inhib/Adhesion_GPCR"/>
</dbReference>
<keyword evidence="10" id="KW-0297">G-protein coupled receptor</keyword>
<sequence length="1503" mass="164780">MRGQAAGPGALWILGLLLLLGRQVGTAAGTTSGPGAEPCATLVQDKFFGYFSAAAVFPANASRCSWTLRNPDPRRYTLYMKVAKAPACSGPARVRTYQFDSFLESTRTYLGVESFDEVLRLCDPSAPLAFLQASKQFLQMQRLRPPQDNTLRTRDGPPGPSDDFSVEYLVVGNRNPSRAACQMLCRWLDACLAGSRSSHPCGIMQTPCACLGGDTSDSASGSLAPRGDVCLRDGVAGGPENCLTSLTQDRGGDGTPGGWKLWSLWGECTRDCGGGLQTRTRTCLPAPGIQGGGCEGVLEEGRLCNRKACGPAGRTNSRSQSLRSTDARRREELGDDLQQFGFPAPQTGDPAAEEWSPWSVCSSTCGEGWQTRTRFCVSTSYSTQCSGPLREQRLCNNSAVCPVHGAWDEWSPWSLCSSTCGRGFRDRTRTCRPPQFGGNPCEGPEKQTKFCNIALCPVDGNWNEWSSWSTCSASCSQGRQQRTRECNGPSYGGAECQGHWVETRDCFLQQCPVDGKWQAWASWGSCSVTCGGGTQRRERACLGPFFGGVACQGPQDEYRQCGAQRCPEPHEICDEDNFGAVVWKETPAGEVAAVRCPRNATGLILRRCELDEEGIAYWEPPTYIRCVSIDYRNIQMMTREHLAKAQRGLPGEGVSEVIQTLVEISQDGTSYSGDLLSTIDVLRNMTEIFRRAYYSPTPGDVQNFVQIISNLLAEENRDKWEEAQLMGPNAKELFRLVEDFVDVIGFRMKDLRDAYQVTDNLVLSIHKLPASGATDISFPMKGWRATGDWAKVPEDRVTVSKSVFSTGLAEADDSSVFVVGTVLYRNLGSFLALQRNTTVLNSKVISVTVKPPPRSLLTPLEIEFAHMYNGTTNQTCILWDETDPAAEGCWTRGSRRCGGQAPLASPAGLPAPHSVLCPPRDPQSMEKVATPSVTLIVGCGVSSLTLLMLIIIYVSVWRYIRSERSVILINFCLSIISSNALILIGQTQTRNKAMCTLVAAFLHFFFLSSFCWVLTEAWQSYMAVTGRLRNRLVRKRFLCLGWGLPALVVAISVGFTKARGYSTMNYCWLSLEGGLLYAFVGPAAAVVLVNMVIGILVFNKLVSKDGITDKKLKERAGSALFQILFAVFDSLEGFVIVMVHCILRREVQDAVKCRVVDRQEEGNGDSGGSFQNGHAQLMTDFEKDVDLACRSVLNKDIAACRTATITGTLKRPSQPEEEKLKLAHAKAPSNFNSLPANVSKLHLHGSPRCPGGPLPDFPNHSLTLKKDRAPKSSFVGDGDIFKKLDSELSRAQEKALDTSYEPKYSIHIDQMPQTRLIHLSMAPDAGLPARSPPPPPPPPPPQQPLPPPPPMEPAPPSLGEPGEPAAHQGPSTGPGTKTENVSTLSVSSLERRKSRYAELDFEKIMHTRKRHQDMFQDLNRKLQHAEKDKDVLGPDSKQPEKQQTPNKRPWESLRKAHGPPAWVKKELEPLPPSPLELRSVEWEKSGATIPLVGQDIIDLQTEV</sequence>
<comment type="subcellular location">
    <subcellularLocation>
        <location evidence="2">Cell membrane</location>
        <topology evidence="2">Multi-pass membrane protein</topology>
    </subcellularLocation>
    <subcellularLocation>
        <location evidence="1">Secreted</location>
    </subcellularLocation>
</comment>
<dbReference type="Pfam" id="PF19188">
    <property type="entry name" value="AGRB_N"/>
    <property type="match status" value="1"/>
</dbReference>
<keyword evidence="15" id="KW-0807">Transducer</keyword>
<evidence type="ECO:0000256" key="3">
    <source>
        <dbReference type="ARBA" id="ARBA00022475"/>
    </source>
</evidence>
<feature type="compositionally biased region" description="Pro residues" evidence="16">
    <location>
        <begin position="1330"/>
        <end position="1358"/>
    </location>
</feature>
<evidence type="ECO:0000256" key="10">
    <source>
        <dbReference type="ARBA" id="ARBA00023040"/>
    </source>
</evidence>
<dbReference type="InterPro" id="IPR036383">
    <property type="entry name" value="TSP1_rpt_sf"/>
</dbReference>
<accession>A0A6B0RVI8</accession>
<dbReference type="InterPro" id="IPR001879">
    <property type="entry name" value="GPCR_2_extracellular_dom"/>
</dbReference>
<evidence type="ECO:0000259" key="21">
    <source>
        <dbReference type="PROSITE" id="PS50261"/>
    </source>
</evidence>
<feature type="compositionally biased region" description="Basic and acidic residues" evidence="16">
    <location>
        <begin position="1412"/>
        <end position="1440"/>
    </location>
</feature>
<feature type="transmembrane region" description="Helical" evidence="17">
    <location>
        <begin position="966"/>
        <end position="985"/>
    </location>
</feature>
<dbReference type="PRINTS" id="PR01705">
    <property type="entry name" value="TSP1REPEAT"/>
</dbReference>
<evidence type="ECO:0000256" key="1">
    <source>
        <dbReference type="ARBA" id="ARBA00004613"/>
    </source>
</evidence>
<reference evidence="22" key="1">
    <citation type="submission" date="2019-10" db="EMBL/GenBank/DDBJ databases">
        <title>The sequence and de novo assembly of the wild yak genome.</title>
        <authorList>
            <person name="Liu Y."/>
        </authorList>
    </citation>
    <scope>NUCLEOTIDE SEQUENCE [LARGE SCALE GENOMIC DNA]</scope>
    <source>
        <strain evidence="22">WY2019</strain>
    </source>
</reference>
<evidence type="ECO:0000259" key="20">
    <source>
        <dbReference type="PROSITE" id="PS50227"/>
    </source>
</evidence>
<dbReference type="SUPFAM" id="SSF82895">
    <property type="entry name" value="TSP-1 type 1 repeat"/>
    <property type="match status" value="5"/>
</dbReference>
<dbReference type="GO" id="GO:0005886">
    <property type="term" value="C:plasma membrane"/>
    <property type="evidence" value="ECO:0007669"/>
    <property type="project" value="UniProtKB-SubCell"/>
</dbReference>
<dbReference type="GO" id="GO:0007166">
    <property type="term" value="P:cell surface receptor signaling pathway"/>
    <property type="evidence" value="ECO:0007669"/>
    <property type="project" value="InterPro"/>
</dbReference>
<dbReference type="InterPro" id="IPR000884">
    <property type="entry name" value="TSP1_rpt"/>
</dbReference>
<dbReference type="InterPro" id="IPR036445">
    <property type="entry name" value="GPCR_2_extracell_dom_sf"/>
</dbReference>
<dbReference type="Gene3D" id="2.20.100.10">
    <property type="entry name" value="Thrombospondin type-1 (TSP1) repeat"/>
    <property type="match status" value="5"/>
</dbReference>
<protein>
    <recommendedName>
        <fullName evidence="24">Brain-specific angiogenesis inhibitor 1</fullName>
    </recommendedName>
</protein>
<dbReference type="FunFam" id="2.20.100.10:FF:000061">
    <property type="entry name" value="adhesion G protein-coupled receptor B1"/>
    <property type="match status" value="1"/>
</dbReference>
<evidence type="ECO:0000259" key="19">
    <source>
        <dbReference type="PROSITE" id="PS50221"/>
    </source>
</evidence>
<evidence type="ECO:0000313" key="23">
    <source>
        <dbReference type="Proteomes" id="UP000322234"/>
    </source>
</evidence>
<feature type="signal peptide" evidence="18">
    <location>
        <begin position="1"/>
        <end position="27"/>
    </location>
</feature>
<gene>
    <name evidence="22" type="ORF">E5288_WYG022364</name>
</gene>
<dbReference type="Pfam" id="PF00002">
    <property type="entry name" value="7tm_2"/>
    <property type="match status" value="1"/>
</dbReference>
<dbReference type="Proteomes" id="UP000322234">
    <property type="component" value="Unassembled WGS sequence"/>
</dbReference>
<feature type="region of interest" description="Disordered" evidence="16">
    <location>
        <begin position="310"/>
        <end position="329"/>
    </location>
</feature>
<feature type="domain" description="G-protein coupled receptors family 2 profile 1" evidence="20">
    <location>
        <begin position="560"/>
        <end position="630"/>
    </location>
</feature>
<keyword evidence="11 17" id="KW-0472">Membrane</keyword>
<dbReference type="SUPFAM" id="SSF81321">
    <property type="entry name" value="Family A G protein-coupled receptor-like"/>
    <property type="match status" value="1"/>
</dbReference>
<keyword evidence="4" id="KW-0964">Secreted</keyword>
<dbReference type="PROSITE" id="PS50092">
    <property type="entry name" value="TSP1"/>
    <property type="match status" value="5"/>
</dbReference>
<evidence type="ECO:0000256" key="5">
    <source>
        <dbReference type="ARBA" id="ARBA00022553"/>
    </source>
</evidence>
<proteinExistence type="predicted"/>
<dbReference type="PROSITE" id="PS50227">
    <property type="entry name" value="G_PROTEIN_RECEP_F2_3"/>
    <property type="match status" value="1"/>
</dbReference>
<dbReference type="FunFam" id="2.60.220.50:FF:000016">
    <property type="entry name" value="Adhesion G protein-coupled receptor B1"/>
    <property type="match status" value="1"/>
</dbReference>
<dbReference type="SMART" id="SM00209">
    <property type="entry name" value="TSP1"/>
    <property type="match status" value="5"/>
</dbReference>
<dbReference type="Gene3D" id="2.60.220.50">
    <property type="match status" value="1"/>
</dbReference>
<feature type="transmembrane region" description="Helical" evidence="17">
    <location>
        <begin position="1119"/>
        <end position="1139"/>
    </location>
</feature>
<feature type="compositionally biased region" description="Polar residues" evidence="16">
    <location>
        <begin position="314"/>
        <end position="324"/>
    </location>
</feature>
<dbReference type="InterPro" id="IPR000832">
    <property type="entry name" value="GPCR_2_secretin-like"/>
</dbReference>
<evidence type="ECO:0000256" key="7">
    <source>
        <dbReference type="ARBA" id="ARBA00022729"/>
    </source>
</evidence>
<keyword evidence="12" id="KW-1015">Disulfide bond</keyword>
<keyword evidence="7 18" id="KW-0732">Signal</keyword>
<feature type="compositionally biased region" description="Basic and acidic residues" evidence="16">
    <location>
        <begin position="1389"/>
        <end position="1405"/>
    </location>
</feature>
<feature type="transmembrane region" description="Helical" evidence="17">
    <location>
        <begin position="933"/>
        <end position="954"/>
    </location>
</feature>
<dbReference type="Pfam" id="PF00090">
    <property type="entry name" value="TSP_1"/>
    <property type="match status" value="5"/>
</dbReference>
<dbReference type="FunFam" id="1.25.40.610:FF:000004">
    <property type="entry name" value="adhesion G protein-coupled receptor B1"/>
    <property type="match status" value="1"/>
</dbReference>
<feature type="domain" description="G-protein coupled receptors family 2 profile 2" evidence="21">
    <location>
        <begin position="931"/>
        <end position="1104"/>
    </location>
</feature>
<evidence type="ECO:0008006" key="24">
    <source>
        <dbReference type="Google" id="ProtNLM"/>
    </source>
</evidence>
<feature type="transmembrane region" description="Helical" evidence="17">
    <location>
        <begin position="1036"/>
        <end position="1055"/>
    </location>
</feature>
<evidence type="ECO:0000256" key="9">
    <source>
        <dbReference type="ARBA" id="ARBA00022989"/>
    </source>
</evidence>
<evidence type="ECO:0000256" key="18">
    <source>
        <dbReference type="SAM" id="SignalP"/>
    </source>
</evidence>
<evidence type="ECO:0000256" key="14">
    <source>
        <dbReference type="ARBA" id="ARBA00023180"/>
    </source>
</evidence>
<evidence type="ECO:0000313" key="22">
    <source>
        <dbReference type="EMBL" id="MXQ93612.1"/>
    </source>
</evidence>
<dbReference type="InterPro" id="IPR032471">
    <property type="entry name" value="AGRL2-4_GAIN_subdom_A"/>
</dbReference>
<dbReference type="Pfam" id="PF02793">
    <property type="entry name" value="HRM"/>
    <property type="match status" value="1"/>
</dbReference>
<comment type="caution">
    <text evidence="22">The sequence shown here is derived from an EMBL/GenBank/DDBJ whole genome shotgun (WGS) entry which is preliminary data.</text>
</comment>
<dbReference type="PANTHER" id="PTHR10239">
    <property type="entry name" value="ISTHMIN-2"/>
    <property type="match status" value="1"/>
</dbReference>
<dbReference type="PRINTS" id="PR00249">
    <property type="entry name" value="GPCRSECRETIN"/>
</dbReference>
<keyword evidence="5" id="KW-0597">Phosphoprotein</keyword>
<keyword evidence="9 17" id="KW-1133">Transmembrane helix</keyword>
<dbReference type="PANTHER" id="PTHR10239:SF32">
    <property type="entry name" value="ADHESION G PROTEIN-COUPLED RECEPTOR B2"/>
    <property type="match status" value="1"/>
</dbReference>
<keyword evidence="23" id="KW-1185">Reference proteome</keyword>
<evidence type="ECO:0000256" key="17">
    <source>
        <dbReference type="SAM" id="Phobius"/>
    </source>
</evidence>
<dbReference type="GO" id="GO:0004930">
    <property type="term" value="F:G protein-coupled receptor activity"/>
    <property type="evidence" value="ECO:0007669"/>
    <property type="project" value="UniProtKB-KW"/>
</dbReference>
<evidence type="ECO:0000256" key="11">
    <source>
        <dbReference type="ARBA" id="ARBA00023136"/>
    </source>
</evidence>
<dbReference type="Gene3D" id="1.20.1070.10">
    <property type="entry name" value="Rhodopsin 7-helix transmembrane proteins"/>
    <property type="match status" value="1"/>
</dbReference>
<dbReference type="PRINTS" id="PR01694">
    <property type="entry name" value="BAIPRECURSOR"/>
</dbReference>
<keyword evidence="3" id="KW-1003">Cell membrane</keyword>
<evidence type="ECO:0000256" key="8">
    <source>
        <dbReference type="ARBA" id="ARBA00022737"/>
    </source>
</evidence>
<dbReference type="FunFam" id="2.20.100.10:FF:000003">
    <property type="entry name" value="Adhesion G protein-coupled receptor B2"/>
    <property type="match status" value="2"/>
</dbReference>
<evidence type="ECO:0000256" key="13">
    <source>
        <dbReference type="ARBA" id="ARBA00023170"/>
    </source>
</evidence>
<feature type="transmembrane region" description="Helical" evidence="17">
    <location>
        <begin position="997"/>
        <end position="1015"/>
    </location>
</feature>
<dbReference type="InterPro" id="IPR057244">
    <property type="entry name" value="GAIN_B"/>
</dbReference>
<dbReference type="Gene3D" id="1.25.40.610">
    <property type="match status" value="1"/>
</dbReference>
<dbReference type="InterPro" id="IPR046338">
    <property type="entry name" value="GAIN_dom_sf"/>
</dbReference>
<keyword evidence="6 17" id="KW-0812">Transmembrane</keyword>
<dbReference type="PROSITE" id="PS50261">
    <property type="entry name" value="G_PROTEIN_RECEP_F2_4"/>
    <property type="match status" value="1"/>
</dbReference>
<evidence type="ECO:0000256" key="16">
    <source>
        <dbReference type="SAM" id="MobiDB-lite"/>
    </source>
</evidence>
<feature type="domain" description="GAIN-B" evidence="19">
    <location>
        <begin position="752"/>
        <end position="916"/>
    </location>
</feature>
<dbReference type="Gene3D" id="4.10.1240.10">
    <property type="entry name" value="GPCR, family 2, extracellular hormone receptor domain"/>
    <property type="match status" value="1"/>
</dbReference>
<dbReference type="InterPro" id="IPR017981">
    <property type="entry name" value="GPCR_2-like_7TM"/>
</dbReference>
<dbReference type="SMART" id="SM00008">
    <property type="entry name" value="HormR"/>
    <property type="match status" value="1"/>
</dbReference>
<dbReference type="GO" id="GO:0016525">
    <property type="term" value="P:negative regulation of angiogenesis"/>
    <property type="evidence" value="ECO:0007669"/>
    <property type="project" value="InterPro"/>
</dbReference>
<feature type="transmembrane region" description="Helical" evidence="17">
    <location>
        <begin position="1075"/>
        <end position="1098"/>
    </location>
</feature>